<evidence type="ECO:0000313" key="14">
    <source>
        <dbReference type="EMBL" id="KAK5779104.1"/>
    </source>
</evidence>
<dbReference type="EMBL" id="JAWIZZ010000047">
    <property type="protein sequence ID" value="KAK5779104.1"/>
    <property type="molecule type" value="Genomic_DNA"/>
</dbReference>
<dbReference type="Gene3D" id="3.40.1280.30">
    <property type="match status" value="1"/>
</dbReference>
<reference evidence="15" key="1">
    <citation type="submission" date="2023-07" db="EMBL/GenBank/DDBJ databases">
        <title>A draft genome of Kazachstania heterogenica Y-27499.</title>
        <authorList>
            <person name="Donic C."/>
            <person name="Kralova J.S."/>
            <person name="Fidel L."/>
            <person name="Ben-Dor S."/>
            <person name="Jung S."/>
        </authorList>
    </citation>
    <scope>NUCLEOTIDE SEQUENCE [LARGE SCALE GENOMIC DNA]</scope>
    <source>
        <strain evidence="15">Y27499</strain>
    </source>
</reference>
<feature type="compositionally biased region" description="Basic and acidic residues" evidence="12">
    <location>
        <begin position="178"/>
        <end position="191"/>
    </location>
</feature>
<feature type="region of interest" description="Disordered" evidence="12">
    <location>
        <begin position="1"/>
        <end position="33"/>
    </location>
</feature>
<evidence type="ECO:0000256" key="11">
    <source>
        <dbReference type="SAM" id="Coils"/>
    </source>
</evidence>
<evidence type="ECO:0000259" key="13">
    <source>
        <dbReference type="PROSITE" id="PS51675"/>
    </source>
</evidence>
<dbReference type="PROSITE" id="PS51675">
    <property type="entry name" value="SAM_MT_TRM10"/>
    <property type="match status" value="1"/>
</dbReference>
<protein>
    <recommendedName>
        <fullName evidence="2">tRNA (guanine(9)-N1)-methyltransferase</fullName>
        <ecNumber evidence="1">2.1.1.221</ecNumber>
    </recommendedName>
    <alternativeName>
        <fullName evidence="7">tRNA methyltransferase 10</fullName>
    </alternativeName>
    <alternativeName>
        <fullName evidence="6">tRNA(m1G9)-methyltransferase</fullName>
    </alternativeName>
</protein>
<sequence>MENATSETKNNDQKDSTIKRIELPPVPEGMSKNQWKKIWKRKQWELNKEEYRQKRKVKRQRVKENRQRLIQSYVERGEEIPSEYIREPKVNVNQVDSGMKLIIDCSFDELMNDREIVSLSTQLTRAYAANKRANKYSEIKIIGFNKRLKERFENGLSNSNHKNWNHFKFIEEPVEGQEQEKGNENENENKNEGLMTSDEYLRQLDLKRTVYLTADTEEELETLEADMTYIIGGIVDKNRYKDLCLNRAKQFGIPTKKLPIDKYIKLNGRQVLTTAHVVQLMLSYADTRDWAKSMETVLPQRKIDLVGTLNKQEMEGTAGE</sequence>
<keyword evidence="5" id="KW-0949">S-adenosyl-L-methionine</keyword>
<name>A0AAN7W131_9SACH</name>
<evidence type="ECO:0000256" key="12">
    <source>
        <dbReference type="SAM" id="MobiDB-lite"/>
    </source>
</evidence>
<evidence type="ECO:0000256" key="9">
    <source>
        <dbReference type="PIRSR" id="PIRSR016323-1"/>
    </source>
</evidence>
<dbReference type="PANTHER" id="PTHR13563:SF13">
    <property type="entry name" value="TRNA METHYLTRANSFERASE 10 HOMOLOG A"/>
    <property type="match status" value="1"/>
</dbReference>
<dbReference type="GO" id="GO:0002939">
    <property type="term" value="P:tRNA N1-guanine methylation"/>
    <property type="evidence" value="ECO:0007669"/>
    <property type="project" value="TreeGrafter"/>
</dbReference>
<evidence type="ECO:0000256" key="3">
    <source>
        <dbReference type="ARBA" id="ARBA00022603"/>
    </source>
</evidence>
<dbReference type="PANTHER" id="PTHR13563">
    <property type="entry name" value="TRNA (GUANINE-9-) METHYLTRANSFERASE"/>
    <property type="match status" value="1"/>
</dbReference>
<organism evidence="14 15">
    <name type="scientific">Arxiozyma heterogenica</name>
    <dbReference type="NCBI Taxonomy" id="278026"/>
    <lineage>
        <taxon>Eukaryota</taxon>
        <taxon>Fungi</taxon>
        <taxon>Dikarya</taxon>
        <taxon>Ascomycota</taxon>
        <taxon>Saccharomycotina</taxon>
        <taxon>Saccharomycetes</taxon>
        <taxon>Saccharomycetales</taxon>
        <taxon>Saccharomycetaceae</taxon>
        <taxon>Arxiozyma</taxon>
    </lineage>
</organism>
<dbReference type="GO" id="GO:0000049">
    <property type="term" value="F:tRNA binding"/>
    <property type="evidence" value="ECO:0007669"/>
    <property type="project" value="TreeGrafter"/>
</dbReference>
<evidence type="ECO:0000256" key="5">
    <source>
        <dbReference type="ARBA" id="ARBA00022691"/>
    </source>
</evidence>
<evidence type="ECO:0000256" key="7">
    <source>
        <dbReference type="ARBA" id="ARBA00032166"/>
    </source>
</evidence>
<evidence type="ECO:0000256" key="8">
    <source>
        <dbReference type="ARBA" id="ARBA00048434"/>
    </source>
</evidence>
<dbReference type="InterPro" id="IPR028564">
    <property type="entry name" value="MT_TRM10-typ"/>
</dbReference>
<feature type="binding site" evidence="10">
    <location>
        <position position="212"/>
    </location>
    <ligand>
        <name>S-adenosyl-L-methionine</name>
        <dbReference type="ChEBI" id="CHEBI:59789"/>
    </ligand>
</feature>
<keyword evidence="3" id="KW-0489">Methyltransferase</keyword>
<dbReference type="GO" id="GO:0005634">
    <property type="term" value="C:nucleus"/>
    <property type="evidence" value="ECO:0007669"/>
    <property type="project" value="TreeGrafter"/>
</dbReference>
<keyword evidence="15" id="KW-1185">Reference proteome</keyword>
<feature type="binding site" evidence="10">
    <location>
        <position position="258"/>
    </location>
    <ligand>
        <name>S-adenosyl-L-methionine</name>
        <dbReference type="ChEBI" id="CHEBI:59789"/>
    </ligand>
</feature>
<evidence type="ECO:0000313" key="15">
    <source>
        <dbReference type="Proteomes" id="UP001306508"/>
    </source>
</evidence>
<gene>
    <name evidence="14" type="ORF">RI543_002989</name>
</gene>
<feature type="domain" description="SAM-dependent MTase TRM10-type" evidence="13">
    <location>
        <begin position="87"/>
        <end position="305"/>
    </location>
</feature>
<feature type="compositionally biased region" description="Basic and acidic residues" evidence="12">
    <location>
        <begin position="9"/>
        <end position="22"/>
    </location>
</feature>
<comment type="catalytic activity">
    <reaction evidence="8">
        <text>guanosine(9) in tRNA + S-adenosyl-L-methionine = N(1)-methylguanosine(9) in tRNA + S-adenosyl-L-homocysteine + H(+)</text>
        <dbReference type="Rhea" id="RHEA:43156"/>
        <dbReference type="Rhea" id="RHEA-COMP:10367"/>
        <dbReference type="Rhea" id="RHEA-COMP:10368"/>
        <dbReference type="ChEBI" id="CHEBI:15378"/>
        <dbReference type="ChEBI" id="CHEBI:57856"/>
        <dbReference type="ChEBI" id="CHEBI:59789"/>
        <dbReference type="ChEBI" id="CHEBI:73542"/>
        <dbReference type="ChEBI" id="CHEBI:74269"/>
        <dbReference type="EC" id="2.1.1.221"/>
    </reaction>
</comment>
<evidence type="ECO:0000256" key="6">
    <source>
        <dbReference type="ARBA" id="ARBA00031792"/>
    </source>
</evidence>
<evidence type="ECO:0000256" key="10">
    <source>
        <dbReference type="PIRSR" id="PIRSR016323-2"/>
    </source>
</evidence>
<dbReference type="Proteomes" id="UP001306508">
    <property type="component" value="Unassembled WGS sequence"/>
</dbReference>
<evidence type="ECO:0000256" key="4">
    <source>
        <dbReference type="ARBA" id="ARBA00022679"/>
    </source>
</evidence>
<feature type="binding site" evidence="10">
    <location>
        <position position="232"/>
    </location>
    <ligand>
        <name>S-adenosyl-L-methionine</name>
        <dbReference type="ChEBI" id="CHEBI:59789"/>
    </ligand>
</feature>
<dbReference type="EC" id="2.1.1.221" evidence="1"/>
<dbReference type="InterPro" id="IPR016653">
    <property type="entry name" value="TRM10/TRM10A"/>
</dbReference>
<comment type="caution">
    <text evidence="14">The sequence shown here is derived from an EMBL/GenBank/DDBJ whole genome shotgun (WGS) entry which is preliminary data.</text>
</comment>
<dbReference type="AlphaFoldDB" id="A0AAN7W131"/>
<feature type="active site" description="Proton acceptor" evidence="9">
    <location>
        <position position="236"/>
    </location>
</feature>
<dbReference type="InterPro" id="IPR038459">
    <property type="entry name" value="MT_TRM10-typ_sf"/>
</dbReference>
<dbReference type="PIRSF" id="PIRSF016323">
    <property type="entry name" value="tRNA_m1G_mtfrase_met"/>
    <property type="match status" value="1"/>
</dbReference>
<dbReference type="GO" id="GO:0052905">
    <property type="term" value="F:tRNA (guanosine(9)-N1)-methyltransferase activity"/>
    <property type="evidence" value="ECO:0007669"/>
    <property type="project" value="UniProtKB-EC"/>
</dbReference>
<feature type="binding site" evidence="10">
    <location>
        <position position="244"/>
    </location>
    <ligand>
        <name>S-adenosyl-L-methionine</name>
        <dbReference type="ChEBI" id="CHEBI:59789"/>
    </ligand>
</feature>
<evidence type="ECO:0000256" key="1">
    <source>
        <dbReference type="ARBA" id="ARBA00012797"/>
    </source>
</evidence>
<feature type="region of interest" description="Disordered" evidence="12">
    <location>
        <begin position="173"/>
        <end position="194"/>
    </location>
</feature>
<keyword evidence="4" id="KW-0808">Transferase</keyword>
<dbReference type="InterPro" id="IPR007356">
    <property type="entry name" value="tRNA_m1G_MeTrfase_euk"/>
</dbReference>
<accession>A0AAN7W131</accession>
<feature type="coiled-coil region" evidence="11">
    <location>
        <begin position="41"/>
        <end position="68"/>
    </location>
</feature>
<keyword evidence="11" id="KW-0175">Coiled coil</keyword>
<evidence type="ECO:0000256" key="2">
    <source>
        <dbReference type="ARBA" id="ARBA00020451"/>
    </source>
</evidence>
<proteinExistence type="predicted"/>
<dbReference type="CDD" id="cd18089">
    <property type="entry name" value="SPOUT_Trm10-like"/>
    <property type="match status" value="1"/>
</dbReference>